<dbReference type="AlphaFoldDB" id="A0A3S7X0Y7"/>
<dbReference type="EMBL" id="FR799614">
    <property type="protein sequence ID" value="CBZ35364.1"/>
    <property type="molecule type" value="Genomic_DNA"/>
</dbReference>
<evidence type="ECO:0000313" key="5">
    <source>
        <dbReference type="Proteomes" id="UP000274082"/>
    </source>
</evidence>
<dbReference type="RefSeq" id="XP_003862058.1">
    <property type="nucleotide sequence ID" value="XM_003862010.1"/>
</dbReference>
<evidence type="ECO:0000313" key="4">
    <source>
        <dbReference type="Proteomes" id="UP000008980"/>
    </source>
</evidence>
<keyword evidence="5" id="KW-1185">Reference proteome</keyword>
<protein>
    <submittedName>
        <fullName evidence="2">Hypothetical_protein_conserved</fullName>
    </submittedName>
</protein>
<dbReference type="OrthoDB" id="255797at2759"/>
<dbReference type="SMR" id="A0A3S7X0Y7"/>
<dbReference type="Proteomes" id="UP000601710">
    <property type="component" value="Chromosome 27"/>
</dbReference>
<evidence type="ECO:0000313" key="2">
    <source>
        <dbReference type="EMBL" id="CAC5431337.1"/>
    </source>
</evidence>
<name>A0A3S7X0Y7_LEIDO</name>
<reference evidence="1 5" key="4">
    <citation type="journal article" date="2018" name="Sci. Rep.">
        <title>A complete Leishmania donovani reference genome identifies novel genetic variations associated with virulence.</title>
        <authorList>
            <person name="Lypaczewski P."/>
            <person name="Hoshizaki J."/>
            <person name="Zhang W.-W."/>
            <person name="McCall L.-I."/>
            <person name="Torcivia-Rodriguez J."/>
            <person name="Simonyan V."/>
            <person name="Kaur A."/>
            <person name="Dewar K."/>
            <person name="Matlashewski G."/>
        </authorList>
    </citation>
    <scope>NUCLEOTIDE SEQUENCE [LARGE SCALE GENOMIC DNA]</scope>
    <source>
        <strain evidence="1 5">LdCL</strain>
    </source>
</reference>
<dbReference type="VEuPathDB" id="TriTrypDB:LDHU3_27.3180"/>
<dbReference type="KEGG" id="ldo:LDBPK_272070"/>
<evidence type="ECO:0000313" key="1">
    <source>
        <dbReference type="EMBL" id="AYU80108.1"/>
    </source>
</evidence>
<dbReference type="EMBL" id="LR812647">
    <property type="protein sequence ID" value="CAC5431337.1"/>
    <property type="molecule type" value="Genomic_DNA"/>
</dbReference>
<reference evidence="3 4" key="1">
    <citation type="journal article" date="2011" name="Genome Res.">
        <title>Whole genome sequencing of multiple Leishmania donovani clinical isolates provides insights into population structure and mechanisms of drug resistance.</title>
        <authorList>
            <person name="Downing T."/>
            <person name="Imamura H."/>
            <person name="Decuypere S."/>
            <person name="Clark T.G."/>
            <person name="Coombs G.H."/>
            <person name="Cotton J.A."/>
            <person name="Hilley J.D."/>
            <person name="de Doncker S."/>
            <person name="Maes I."/>
            <person name="Mottram J.C."/>
            <person name="Quail M.A."/>
            <person name="Rijal S."/>
            <person name="Sanders M."/>
            <person name="Schonian G."/>
            <person name="Stark O."/>
            <person name="Sundar S."/>
            <person name="Vanaerschot M."/>
            <person name="Hertz-Fowler C."/>
            <person name="Dujardin J.C."/>
            <person name="Berriman M."/>
        </authorList>
    </citation>
    <scope>NUCLEOTIDE SEQUENCE [LARGE SCALE GENOMIC DNA]</scope>
    <source>
        <strain evidence="3 4">BPK282A1</strain>
    </source>
</reference>
<accession>A0A3S7X0Y7</accession>
<dbReference type="GeneID" id="13386793"/>
<dbReference type="Proteomes" id="UP000008980">
    <property type="component" value="Chromosome 27"/>
</dbReference>
<gene>
    <name evidence="3" type="ORF">LDBPK_272070</name>
    <name evidence="1" type="ORF">LdCL_270028000</name>
    <name evidence="2" type="ORF">LDHU3_27.3180</name>
</gene>
<dbReference type="VEuPathDB" id="TriTrypDB:LdCL_270028000"/>
<reference evidence="2" key="5">
    <citation type="submission" date="2020-06" db="EMBL/GenBank/DDBJ databases">
        <authorList>
            <person name="Camacho E."/>
            <person name="Gonzalez-de la Fuente S."/>
            <person name="Rastrojo A."/>
            <person name="Peiro-Pastor R."/>
            <person name="Solana JC."/>
            <person name="Tabera L."/>
            <person name="Gamarro F."/>
            <person name="Carrasco-Ramiro F."/>
            <person name="Requena JM."/>
            <person name="Aguado B."/>
        </authorList>
    </citation>
    <scope>NUCLEOTIDE SEQUENCE</scope>
</reference>
<dbReference type="OMA" id="KESWEWM"/>
<evidence type="ECO:0000313" key="3">
    <source>
        <dbReference type="EMBL" id="CBZ35364.1"/>
    </source>
</evidence>
<accession>E9BJD7</accession>
<dbReference type="Proteomes" id="UP000274082">
    <property type="component" value="Chromosome 27"/>
</dbReference>
<reference evidence="3" key="2">
    <citation type="submission" date="2011-01" db="EMBL/GenBank/DDBJ databases">
        <authorList>
            <person name="Zhao B.P."/>
            <person name="Ren Z.A."/>
            <person name="Li C.D."/>
        </authorList>
    </citation>
    <scope>NUCLEOTIDE SEQUENCE</scope>
    <source>
        <strain evidence="3">BPK282A1</strain>
    </source>
</reference>
<dbReference type="EMBL" id="CP029526">
    <property type="protein sequence ID" value="AYU80108.1"/>
    <property type="molecule type" value="Genomic_DNA"/>
</dbReference>
<sequence>MRWVSYQSNIYKYGLVFMCAASLLALMNDGGSTKESWDWMRQQYDLRQAKKIQ</sequence>
<reference evidence="4" key="3">
    <citation type="submission" date="2011-02" db="EMBL/GenBank/DDBJ databases">
        <title>Whole genome sequencing of Leishmania donovani clinical lines reveals dynamic variation related to drug resistance.</title>
        <authorList>
            <person name="Downing T."/>
            <person name="Imamura H."/>
            <person name="Sanders M."/>
            <person name="Decuypere S."/>
            <person name="Hertz-Fowler C."/>
            <person name="Clark T.G."/>
            <person name="Rijal S."/>
            <person name="Sundar S."/>
            <person name="Quail M.A."/>
            <person name="De Doncker S."/>
            <person name="Maes I."/>
            <person name="Vanaerschot M."/>
            <person name="Stark O."/>
            <person name="Schonian G."/>
            <person name="Dujardin J.C."/>
            <person name="Berriman M."/>
        </authorList>
    </citation>
    <scope>NUCLEOTIDE SEQUENCE [LARGE SCALE GENOMIC DNA]</scope>
    <source>
        <strain evidence="4">BPK282A1</strain>
    </source>
</reference>
<dbReference type="VEuPathDB" id="TriTrypDB:LdBPK_272070.1"/>
<organism evidence="1 5">
    <name type="scientific">Leishmania donovani</name>
    <dbReference type="NCBI Taxonomy" id="5661"/>
    <lineage>
        <taxon>Eukaryota</taxon>
        <taxon>Discoba</taxon>
        <taxon>Euglenozoa</taxon>
        <taxon>Kinetoplastea</taxon>
        <taxon>Metakinetoplastina</taxon>
        <taxon>Trypanosomatida</taxon>
        <taxon>Trypanosomatidae</taxon>
        <taxon>Leishmaniinae</taxon>
        <taxon>Leishmania</taxon>
    </lineage>
</organism>
<proteinExistence type="predicted"/>